<evidence type="ECO:0000259" key="1">
    <source>
        <dbReference type="Pfam" id="PF00149"/>
    </source>
</evidence>
<feature type="domain" description="Calcineurin-like phosphoesterase" evidence="1">
    <location>
        <begin position="1"/>
        <end position="194"/>
    </location>
</feature>
<accession>A0A1X0VD48</accession>
<dbReference type="NCBIfam" id="TIGR03729">
    <property type="entry name" value="acc_ester"/>
    <property type="match status" value="1"/>
</dbReference>
<organism evidence="2 3">
    <name type="scientific">Leuconostoc pseudomesenteroides</name>
    <dbReference type="NCBI Taxonomy" id="33968"/>
    <lineage>
        <taxon>Bacteria</taxon>
        <taxon>Bacillati</taxon>
        <taxon>Bacillota</taxon>
        <taxon>Bacilli</taxon>
        <taxon>Lactobacillales</taxon>
        <taxon>Lactobacillaceae</taxon>
        <taxon>Leuconostoc</taxon>
    </lineage>
</organism>
<name>A0A1X0VD48_LEUPS</name>
<proteinExistence type="predicted"/>
<gene>
    <name evidence="2" type="ORF">BMR96_06655</name>
</gene>
<dbReference type="Gene3D" id="3.60.21.10">
    <property type="match status" value="1"/>
</dbReference>
<dbReference type="InterPro" id="IPR004843">
    <property type="entry name" value="Calcineurin-like_PHP"/>
</dbReference>
<dbReference type="AlphaFoldDB" id="A0A1X0VD48"/>
<dbReference type="Pfam" id="PF00149">
    <property type="entry name" value="Metallophos"/>
    <property type="match status" value="1"/>
</dbReference>
<evidence type="ECO:0000313" key="2">
    <source>
        <dbReference type="EMBL" id="ORI97539.1"/>
    </source>
</evidence>
<protein>
    <submittedName>
        <fullName evidence="2">Phosphohydrolase</fullName>
    </submittedName>
</protein>
<keyword evidence="2" id="KW-0378">Hydrolase</keyword>
<dbReference type="InterPro" id="IPR029052">
    <property type="entry name" value="Metallo-depent_PP-like"/>
</dbReference>
<dbReference type="RefSeq" id="WP_004913610.1">
    <property type="nucleotide sequence ID" value="NZ_MPLS01000022.1"/>
</dbReference>
<dbReference type="Proteomes" id="UP000192288">
    <property type="component" value="Unassembled WGS sequence"/>
</dbReference>
<evidence type="ECO:0000313" key="3">
    <source>
        <dbReference type="Proteomes" id="UP000192288"/>
    </source>
</evidence>
<dbReference type="eggNOG" id="COG1409">
    <property type="taxonomic scope" value="Bacteria"/>
</dbReference>
<dbReference type="SUPFAM" id="SSF56300">
    <property type="entry name" value="Metallo-dependent phosphatases"/>
    <property type="match status" value="1"/>
</dbReference>
<reference evidence="2 3" key="1">
    <citation type="journal article" date="2017" name="Front. Microbiol.">
        <title>Genomic Characterization of Dairy Associated Leuconostoc Species and Diversity of Leuconostocs in Undefined Mixed Mesophilic Starter Cultures.</title>
        <authorList>
            <person name="Frantzen C.A."/>
            <person name="Kot W."/>
            <person name="Pedersen T.B."/>
            <person name="Ardo Y.M."/>
            <person name="Broadbent J.R."/>
            <person name="Neve H."/>
            <person name="Hansen L.H."/>
            <person name="Dal Bello F."/>
            <person name="Ostlie H.M."/>
            <person name="Kleppen H.P."/>
            <person name="Vogensen F.K."/>
            <person name="Holo H."/>
        </authorList>
    </citation>
    <scope>NUCLEOTIDE SEQUENCE [LARGE SCALE GENOMIC DNA]</scope>
    <source>
        <strain evidence="2 3">LMGCF08</strain>
    </source>
</reference>
<dbReference type="EMBL" id="MPLS01000022">
    <property type="protein sequence ID" value="ORI97539.1"/>
    <property type="molecule type" value="Genomic_DNA"/>
</dbReference>
<dbReference type="InterPro" id="IPR022302">
    <property type="entry name" value="Phosphoesterase_putative"/>
</dbReference>
<dbReference type="GO" id="GO:0016787">
    <property type="term" value="F:hydrolase activity"/>
    <property type="evidence" value="ECO:0007669"/>
    <property type="project" value="UniProtKB-KW"/>
</dbReference>
<dbReference type="STRING" id="33968.BMS77_01695"/>
<sequence>MKVAFSSDNHFDLNHIDVKRAMHAQALYLLNQNVQLYVIAGDSFNDFAETLSFAQEMQTLVQDKMAIRFIAGNHDMGKNVSYDELESDIDPLYFHNKYIDLTDDVRLIGNNGWYDYSFVGQDYTQAQIEQFKKAFWFDRRIDQPMSDKERFDINLKQINEQLLAAGNRQIVLVSHFVPRDDYIKRFPNGNARLDMANAFLGSNQLGQALDQSYTIATVTGHLHLHPAPLKVGNNIYYNAAVGYNTARVQEWRSDDFMTEWQNRLIVLTF</sequence>
<comment type="caution">
    <text evidence="2">The sequence shown here is derived from an EMBL/GenBank/DDBJ whole genome shotgun (WGS) entry which is preliminary data.</text>
</comment>